<feature type="transmembrane region" description="Helical" evidence="1">
    <location>
        <begin position="223"/>
        <end position="242"/>
    </location>
</feature>
<feature type="transmembrane region" description="Helical" evidence="1">
    <location>
        <begin position="132"/>
        <end position="150"/>
    </location>
</feature>
<dbReference type="EMBL" id="CP021434">
    <property type="protein sequence ID" value="ARU60911.1"/>
    <property type="molecule type" value="Genomic_DNA"/>
</dbReference>
<dbReference type="OrthoDB" id="2380496at2"/>
<evidence type="ECO:0000313" key="2">
    <source>
        <dbReference type="EMBL" id="ARU60911.1"/>
    </source>
</evidence>
<dbReference type="AlphaFoldDB" id="A0A1Y0IK81"/>
<feature type="transmembrane region" description="Helical" evidence="1">
    <location>
        <begin position="101"/>
        <end position="120"/>
    </location>
</feature>
<dbReference type="RefSeq" id="WP_087456300.1">
    <property type="nucleotide sequence ID" value="NZ_CP021434.1"/>
</dbReference>
<accession>A0A1Y0IK81</accession>
<organism evidence="2 3">
    <name type="scientific">Tumebacillus avium</name>
    <dbReference type="NCBI Taxonomy" id="1903704"/>
    <lineage>
        <taxon>Bacteria</taxon>
        <taxon>Bacillati</taxon>
        <taxon>Bacillota</taxon>
        <taxon>Bacilli</taxon>
        <taxon>Bacillales</taxon>
        <taxon>Alicyclobacillaceae</taxon>
        <taxon>Tumebacillus</taxon>
    </lineage>
</organism>
<feature type="transmembrane region" description="Helical" evidence="1">
    <location>
        <begin position="254"/>
        <end position="273"/>
    </location>
</feature>
<proteinExistence type="predicted"/>
<dbReference type="KEGG" id="tum:CBW65_07230"/>
<keyword evidence="3" id="KW-1185">Reference proteome</keyword>
<sequence>MLQMVKGLFGWMRLSPAISWTLSAFAISAGFAVHNLQSAQNVHWEMFGVILLSSVLLQAVLRMRDGSLVIGAEAKRTWFLLSLLGLVTTITFGEYSAATTTASLLLILLLGVFSTLAYTFHPLRYVPLLGEWLAAFPAIVACTLGTYFLLTDAWEPIVGIAAVLHSMLCVAWLVQGHLGTLQAGKLTTTAWVARKFGVDAARHVPAGYFLLTSFVGTMVTLKVAHVFLLTVLCSLLGAFNAWNTKPEQVADHQIRMLIAVVVHAIVLSLWVAWT</sequence>
<feature type="transmembrane region" description="Helical" evidence="1">
    <location>
        <begin position="42"/>
        <end position="61"/>
    </location>
</feature>
<keyword evidence="1" id="KW-0472">Membrane</keyword>
<reference evidence="3" key="1">
    <citation type="submission" date="2017-05" db="EMBL/GenBank/DDBJ databases">
        <authorList>
            <person name="Sung H."/>
        </authorList>
    </citation>
    <scope>NUCLEOTIDE SEQUENCE [LARGE SCALE GENOMIC DNA]</scope>
    <source>
        <strain evidence="3">AR23208</strain>
    </source>
</reference>
<name>A0A1Y0IK81_9BACL</name>
<protein>
    <submittedName>
        <fullName evidence="2">Uncharacterized protein</fullName>
    </submittedName>
</protein>
<keyword evidence="1" id="KW-1133">Transmembrane helix</keyword>
<feature type="transmembrane region" description="Helical" evidence="1">
    <location>
        <begin position="77"/>
        <end position="95"/>
    </location>
</feature>
<feature type="transmembrane region" description="Helical" evidence="1">
    <location>
        <begin position="156"/>
        <end position="175"/>
    </location>
</feature>
<dbReference type="Proteomes" id="UP000195437">
    <property type="component" value="Chromosome"/>
</dbReference>
<evidence type="ECO:0000313" key="3">
    <source>
        <dbReference type="Proteomes" id="UP000195437"/>
    </source>
</evidence>
<keyword evidence="1" id="KW-0812">Transmembrane</keyword>
<evidence type="ECO:0000256" key="1">
    <source>
        <dbReference type="SAM" id="Phobius"/>
    </source>
</evidence>
<gene>
    <name evidence="2" type="ORF">CBW65_07230</name>
</gene>